<evidence type="ECO:0000313" key="1">
    <source>
        <dbReference type="EMBL" id="KAL3076069.1"/>
    </source>
</evidence>
<dbReference type="AlphaFoldDB" id="A0ABD2I6J1"/>
<dbReference type="Proteomes" id="UP001620645">
    <property type="component" value="Unassembled WGS sequence"/>
</dbReference>
<name>A0ABD2I6J1_HETSC</name>
<organism evidence="1 2">
    <name type="scientific">Heterodera schachtii</name>
    <name type="common">Sugarbeet cyst nematode worm</name>
    <name type="synonym">Tylenchus schachtii</name>
    <dbReference type="NCBI Taxonomy" id="97005"/>
    <lineage>
        <taxon>Eukaryota</taxon>
        <taxon>Metazoa</taxon>
        <taxon>Ecdysozoa</taxon>
        <taxon>Nematoda</taxon>
        <taxon>Chromadorea</taxon>
        <taxon>Rhabditida</taxon>
        <taxon>Tylenchina</taxon>
        <taxon>Tylenchomorpha</taxon>
        <taxon>Tylenchoidea</taxon>
        <taxon>Heteroderidae</taxon>
        <taxon>Heteroderinae</taxon>
        <taxon>Heterodera</taxon>
    </lineage>
</organism>
<keyword evidence="2" id="KW-1185">Reference proteome</keyword>
<accession>A0ABD2I6J1</accession>
<protein>
    <submittedName>
        <fullName evidence="1">Uncharacterized protein</fullName>
    </submittedName>
</protein>
<reference evidence="1 2" key="1">
    <citation type="submission" date="2024-10" db="EMBL/GenBank/DDBJ databases">
        <authorList>
            <person name="Kim D."/>
        </authorList>
    </citation>
    <scope>NUCLEOTIDE SEQUENCE [LARGE SCALE GENOMIC DNA]</scope>
    <source>
        <strain evidence="1">Taebaek</strain>
    </source>
</reference>
<dbReference type="EMBL" id="JBICCN010000341">
    <property type="protein sequence ID" value="KAL3076069.1"/>
    <property type="molecule type" value="Genomic_DNA"/>
</dbReference>
<gene>
    <name evidence="1" type="ORF">niasHS_011732</name>
</gene>
<sequence length="150" mass="17156">MISELDKKSECKNKQVYCVCDPLHFDQMIRGICCDKSTTCSCCSSDPTIKERPILVRDPAGGTACGNQKIAYEVKNQAFCIWSEGLKASDCCSENYALADVDPRYRDHKIQAIQGITRHHPLCRGRLPWIHPMVCALDWYWVRNKHEYGK</sequence>
<proteinExistence type="predicted"/>
<evidence type="ECO:0000313" key="2">
    <source>
        <dbReference type="Proteomes" id="UP001620645"/>
    </source>
</evidence>
<comment type="caution">
    <text evidence="1">The sequence shown here is derived from an EMBL/GenBank/DDBJ whole genome shotgun (WGS) entry which is preliminary data.</text>
</comment>